<accession>A0A1T5GZQ5</accession>
<dbReference type="EMBL" id="FUZA01000007">
    <property type="protein sequence ID" value="SKC13933.1"/>
    <property type="molecule type" value="Genomic_DNA"/>
</dbReference>
<dbReference type="SUPFAM" id="SSF51182">
    <property type="entry name" value="RmlC-like cupins"/>
    <property type="match status" value="1"/>
</dbReference>
<feature type="domain" description="Cupin type-2" evidence="2">
    <location>
        <begin position="75"/>
        <end position="139"/>
    </location>
</feature>
<dbReference type="InterPro" id="IPR011051">
    <property type="entry name" value="RmlC_Cupin_sf"/>
</dbReference>
<dbReference type="Proteomes" id="UP000190897">
    <property type="component" value="Unassembled WGS sequence"/>
</dbReference>
<evidence type="ECO:0000259" key="2">
    <source>
        <dbReference type="Pfam" id="PF07883"/>
    </source>
</evidence>
<feature type="signal peptide" evidence="1">
    <location>
        <begin position="1"/>
        <end position="21"/>
    </location>
</feature>
<keyword evidence="4" id="KW-1185">Reference proteome</keyword>
<name>A0A1T5GZQ5_9BACT</name>
<dbReference type="InterPro" id="IPR013096">
    <property type="entry name" value="Cupin_2"/>
</dbReference>
<dbReference type="Gene3D" id="2.60.120.10">
    <property type="entry name" value="Jelly Rolls"/>
    <property type="match status" value="1"/>
</dbReference>
<evidence type="ECO:0000256" key="1">
    <source>
        <dbReference type="SAM" id="SignalP"/>
    </source>
</evidence>
<evidence type="ECO:0000313" key="3">
    <source>
        <dbReference type="EMBL" id="SKC13933.1"/>
    </source>
</evidence>
<dbReference type="STRING" id="651661.SAMN05660293_04678"/>
<dbReference type="Pfam" id="PF07883">
    <property type="entry name" value="Cupin_2"/>
    <property type="match status" value="1"/>
</dbReference>
<dbReference type="InterPro" id="IPR047263">
    <property type="entry name" value="HNL-like_cupin"/>
</dbReference>
<sequence>MIHFRKSITYTLLLGTFISTAAYSQTKRQANMAQVQDTALFPKGDPLPGSYFTGNAFFTPLIAKDKNNDFLMGSVTFEPGARTNWHTHPRGQVLIVTEGAGFYQEKNKDARPIKKGDVVNIPENVEHWHGAAAQTKMVHIAITNYEGETNVVWLKPVSEEDYNAVNKQ</sequence>
<gene>
    <name evidence="3" type="ORF">SAMN05660293_04678</name>
</gene>
<dbReference type="AlphaFoldDB" id="A0A1T5GZQ5"/>
<keyword evidence="1" id="KW-0732">Signal</keyword>
<dbReference type="InterPro" id="IPR014710">
    <property type="entry name" value="RmlC-like_jellyroll"/>
</dbReference>
<evidence type="ECO:0000313" key="4">
    <source>
        <dbReference type="Proteomes" id="UP000190897"/>
    </source>
</evidence>
<proteinExistence type="predicted"/>
<organism evidence="3 4">
    <name type="scientific">Dyadobacter psychrophilus</name>
    <dbReference type="NCBI Taxonomy" id="651661"/>
    <lineage>
        <taxon>Bacteria</taxon>
        <taxon>Pseudomonadati</taxon>
        <taxon>Bacteroidota</taxon>
        <taxon>Cytophagia</taxon>
        <taxon>Cytophagales</taxon>
        <taxon>Spirosomataceae</taxon>
        <taxon>Dyadobacter</taxon>
    </lineage>
</organism>
<protein>
    <submittedName>
        <fullName evidence="3">Cupin domain protein</fullName>
    </submittedName>
</protein>
<dbReference type="CDD" id="cd02233">
    <property type="entry name" value="cupin_HNL-like"/>
    <property type="match status" value="1"/>
</dbReference>
<dbReference type="PANTHER" id="PTHR43698:SF1">
    <property type="entry name" value="BLL4564 PROTEIN"/>
    <property type="match status" value="1"/>
</dbReference>
<dbReference type="PANTHER" id="PTHR43698">
    <property type="entry name" value="RIBD C-TERMINAL DOMAIN CONTAINING PROTEIN"/>
    <property type="match status" value="1"/>
</dbReference>
<feature type="chain" id="PRO_5012120438" evidence="1">
    <location>
        <begin position="22"/>
        <end position="168"/>
    </location>
</feature>
<reference evidence="4" key="1">
    <citation type="submission" date="2017-02" db="EMBL/GenBank/DDBJ databases">
        <authorList>
            <person name="Varghese N."/>
            <person name="Submissions S."/>
        </authorList>
    </citation>
    <scope>NUCLEOTIDE SEQUENCE [LARGE SCALE GENOMIC DNA]</scope>
    <source>
        <strain evidence="4">DSM 22270</strain>
    </source>
</reference>